<dbReference type="InterPro" id="IPR036291">
    <property type="entry name" value="NAD(P)-bd_dom_sf"/>
</dbReference>
<dbReference type="SUPFAM" id="SSF51735">
    <property type="entry name" value="NAD(P)-binding Rossmann-fold domains"/>
    <property type="match status" value="1"/>
</dbReference>
<dbReference type="AlphaFoldDB" id="T0K976"/>
<evidence type="ECO:0000259" key="1">
    <source>
        <dbReference type="Pfam" id="PF01370"/>
    </source>
</evidence>
<organism evidence="2 3">
    <name type="scientific">Sphingobium ummariense RL-3</name>
    <dbReference type="NCBI Taxonomy" id="1346791"/>
    <lineage>
        <taxon>Bacteria</taxon>
        <taxon>Pseudomonadati</taxon>
        <taxon>Pseudomonadota</taxon>
        <taxon>Alphaproteobacteria</taxon>
        <taxon>Sphingomonadales</taxon>
        <taxon>Sphingomonadaceae</taxon>
        <taxon>Sphingobium</taxon>
    </lineage>
</organism>
<evidence type="ECO:0000313" key="3">
    <source>
        <dbReference type="Proteomes" id="UP000015523"/>
    </source>
</evidence>
<proteinExistence type="predicted"/>
<dbReference type="Proteomes" id="UP000015523">
    <property type="component" value="Unassembled WGS sequence"/>
</dbReference>
<gene>
    <name evidence="2" type="ORF">M529_05210</name>
</gene>
<accession>T0K976</accession>
<protein>
    <recommendedName>
        <fullName evidence="1">NAD-dependent epimerase/dehydratase domain-containing protein</fullName>
    </recommendedName>
</protein>
<dbReference type="EMBL" id="AUWY01000047">
    <property type="protein sequence ID" value="EQB33194.1"/>
    <property type="molecule type" value="Genomic_DNA"/>
</dbReference>
<feature type="domain" description="NAD-dependent epimerase/dehydratase" evidence="1">
    <location>
        <begin position="19"/>
        <end position="231"/>
    </location>
</feature>
<dbReference type="OrthoDB" id="7181637at2"/>
<dbReference type="STRING" id="1346791.M529_05210"/>
<dbReference type="Pfam" id="PF01370">
    <property type="entry name" value="Epimerase"/>
    <property type="match status" value="1"/>
</dbReference>
<dbReference type="RefSeq" id="WP_021316982.1">
    <property type="nucleotide sequence ID" value="NZ_AUWY01000047.1"/>
</dbReference>
<keyword evidence="3" id="KW-1185">Reference proteome</keyword>
<name>T0K976_9SPHN</name>
<dbReference type="Gene3D" id="3.40.50.720">
    <property type="entry name" value="NAD(P)-binding Rossmann-like Domain"/>
    <property type="match status" value="1"/>
</dbReference>
<dbReference type="InterPro" id="IPR001509">
    <property type="entry name" value="Epimerase_deHydtase"/>
</dbReference>
<dbReference type="PATRIC" id="fig|1346791.3.peg.1002"/>
<sequence>MLEPAIAHAIAAGDQHLAITGAGGWIGLATLDLLEQALGDDVVRRVSCYGSAARPLTLRSGRQLNQRPLSELSALEARTVWLLHFAFQTKERAEAMSEAEYRTANDAISATVLDAVRTLPVEAAFIASSGAASKAADPLASPAMRLYGQMKLDDEDRFAAWAQESGRRAVIGRIFNITGPYINKHQAYAIANFILDALAGRPIEVRAPREVFRAYVAIRELMSLVFALMAETGGGVTRFDTGGEKLELEAVARMVAQALGGGPVQRAAITDPVADCYVGDTASYTQLLARHGIEGVPLDQQIRETAEDMQATAG</sequence>
<evidence type="ECO:0000313" key="2">
    <source>
        <dbReference type="EMBL" id="EQB33194.1"/>
    </source>
</evidence>
<dbReference type="eggNOG" id="COG0451">
    <property type="taxonomic scope" value="Bacteria"/>
</dbReference>
<reference evidence="2 3" key="1">
    <citation type="journal article" date="2013" name="Genome Announc.">
        <title>Draft Genome Sequence of Sphingobium ummariense Strain RL-3, a Hexachlorocyclohexane-Degrading Bacterium.</title>
        <authorList>
            <person name="Kohli P."/>
            <person name="Dua A."/>
            <person name="Sangwan N."/>
            <person name="Oldach P."/>
            <person name="Khurana J.P."/>
            <person name="Lal R."/>
        </authorList>
    </citation>
    <scope>NUCLEOTIDE SEQUENCE [LARGE SCALE GENOMIC DNA]</scope>
    <source>
        <strain evidence="2 3">RL-3</strain>
    </source>
</reference>
<comment type="caution">
    <text evidence="2">The sequence shown here is derived from an EMBL/GenBank/DDBJ whole genome shotgun (WGS) entry which is preliminary data.</text>
</comment>
<dbReference type="Gene3D" id="3.90.25.10">
    <property type="entry name" value="UDP-galactose 4-epimerase, domain 1"/>
    <property type="match status" value="1"/>
</dbReference>